<accession>A0A933RTL6</accession>
<feature type="transmembrane region" description="Helical" evidence="1">
    <location>
        <begin position="63"/>
        <end position="83"/>
    </location>
</feature>
<feature type="transmembrane region" description="Helical" evidence="1">
    <location>
        <begin position="95"/>
        <end position="112"/>
    </location>
</feature>
<sequence length="194" mass="20771">MLLVAVPFLPEVVMIVAALLGRAVGCHAGQDVECRLGPIDLGHLISVAFRPISWLTFGSSNEAAWSIAFYLVVAAWTVSCYLLIVRGWTSLRSRLSIGFVIAVTLAVLPYSAPQFTIASIVDFNKCPINLGKDAKCLVFGGNIDHSNSVLILSKLLWQQAGGAIAVMLFVAFAVGVLLMAARGRSRTAESRPEP</sequence>
<evidence type="ECO:0000313" key="3">
    <source>
        <dbReference type="Proteomes" id="UP000782519"/>
    </source>
</evidence>
<keyword evidence="1" id="KW-0472">Membrane</keyword>
<dbReference type="EMBL" id="JACRJB010000004">
    <property type="protein sequence ID" value="MBI5127981.1"/>
    <property type="molecule type" value="Genomic_DNA"/>
</dbReference>
<proteinExistence type="predicted"/>
<dbReference type="Proteomes" id="UP000782519">
    <property type="component" value="Unassembled WGS sequence"/>
</dbReference>
<evidence type="ECO:0000313" key="2">
    <source>
        <dbReference type="EMBL" id="MBI5127981.1"/>
    </source>
</evidence>
<dbReference type="AlphaFoldDB" id="A0A933RTL6"/>
<gene>
    <name evidence="2" type="ORF">HZA66_00940</name>
</gene>
<protein>
    <submittedName>
        <fullName evidence="2">Uncharacterized protein</fullName>
    </submittedName>
</protein>
<feature type="transmembrane region" description="Helical" evidence="1">
    <location>
        <begin position="160"/>
        <end position="181"/>
    </location>
</feature>
<evidence type="ECO:0000256" key="1">
    <source>
        <dbReference type="SAM" id="Phobius"/>
    </source>
</evidence>
<reference evidence="2" key="1">
    <citation type="submission" date="2020-07" db="EMBL/GenBank/DDBJ databases">
        <title>Huge and variable diversity of episymbiotic CPR bacteria and DPANN archaea in groundwater ecosystems.</title>
        <authorList>
            <person name="He C.Y."/>
            <person name="Keren R."/>
            <person name="Whittaker M."/>
            <person name="Farag I.F."/>
            <person name="Doudna J."/>
            <person name="Cate J.H.D."/>
            <person name="Banfield J.F."/>
        </authorList>
    </citation>
    <scope>NUCLEOTIDE SEQUENCE</scope>
    <source>
        <strain evidence="2">NC_groundwater_1818_Pr3_B-0.1um_66_35</strain>
    </source>
</reference>
<keyword evidence="1" id="KW-0812">Transmembrane</keyword>
<keyword evidence="1" id="KW-1133">Transmembrane helix</keyword>
<name>A0A933RTL6_RHOPL</name>
<comment type="caution">
    <text evidence="2">The sequence shown here is derived from an EMBL/GenBank/DDBJ whole genome shotgun (WGS) entry which is preliminary data.</text>
</comment>
<organism evidence="2 3">
    <name type="scientific">Rhodopseudomonas palustris</name>
    <dbReference type="NCBI Taxonomy" id="1076"/>
    <lineage>
        <taxon>Bacteria</taxon>
        <taxon>Pseudomonadati</taxon>
        <taxon>Pseudomonadota</taxon>
        <taxon>Alphaproteobacteria</taxon>
        <taxon>Hyphomicrobiales</taxon>
        <taxon>Nitrobacteraceae</taxon>
        <taxon>Rhodopseudomonas</taxon>
    </lineage>
</organism>